<keyword evidence="3" id="KW-1185">Reference proteome</keyword>
<name>A0AAF0R762_SOLVR</name>
<evidence type="ECO:0000313" key="2">
    <source>
        <dbReference type="EMBL" id="WMV33915.1"/>
    </source>
</evidence>
<proteinExistence type="predicted"/>
<dbReference type="PANTHER" id="PTHR48258">
    <property type="entry name" value="DUF4218 DOMAIN-CONTAINING PROTEIN-RELATED"/>
    <property type="match status" value="1"/>
</dbReference>
<organism evidence="2 3">
    <name type="scientific">Solanum verrucosum</name>
    <dbReference type="NCBI Taxonomy" id="315347"/>
    <lineage>
        <taxon>Eukaryota</taxon>
        <taxon>Viridiplantae</taxon>
        <taxon>Streptophyta</taxon>
        <taxon>Embryophyta</taxon>
        <taxon>Tracheophyta</taxon>
        <taxon>Spermatophyta</taxon>
        <taxon>Magnoliopsida</taxon>
        <taxon>eudicotyledons</taxon>
        <taxon>Gunneridae</taxon>
        <taxon>Pentapetalae</taxon>
        <taxon>asterids</taxon>
        <taxon>lamiids</taxon>
        <taxon>Solanales</taxon>
        <taxon>Solanaceae</taxon>
        <taxon>Solanoideae</taxon>
        <taxon>Solaneae</taxon>
        <taxon>Solanum</taxon>
    </lineage>
</organism>
<reference evidence="2" key="1">
    <citation type="submission" date="2023-08" db="EMBL/GenBank/DDBJ databases">
        <title>A de novo genome assembly of Solanum verrucosum Schlechtendal, a Mexican diploid species geographically isolated from the other diploid A-genome species in potato relatives.</title>
        <authorList>
            <person name="Hosaka K."/>
        </authorList>
    </citation>
    <scope>NUCLEOTIDE SEQUENCE</scope>
    <source>
        <tissue evidence="2">Young leaves</tissue>
    </source>
</reference>
<protein>
    <submittedName>
        <fullName evidence="2">Uncharacterized protein</fullName>
    </submittedName>
</protein>
<feature type="compositionally biased region" description="Acidic residues" evidence="1">
    <location>
        <begin position="175"/>
        <end position="212"/>
    </location>
</feature>
<feature type="region of interest" description="Disordered" evidence="1">
    <location>
        <begin position="173"/>
        <end position="212"/>
    </location>
</feature>
<dbReference type="AlphaFoldDB" id="A0AAF0R762"/>
<evidence type="ECO:0000313" key="3">
    <source>
        <dbReference type="Proteomes" id="UP001234989"/>
    </source>
</evidence>
<dbReference type="PANTHER" id="PTHR48258:SF11">
    <property type="entry name" value="TDCA1-ORF2 PROTEIN"/>
    <property type="match status" value="1"/>
</dbReference>
<gene>
    <name evidence="2" type="ORF">MTR67_027300</name>
</gene>
<evidence type="ECO:0000256" key="1">
    <source>
        <dbReference type="SAM" id="MobiDB-lite"/>
    </source>
</evidence>
<dbReference type="Proteomes" id="UP001234989">
    <property type="component" value="Chromosome 6"/>
</dbReference>
<dbReference type="EMBL" id="CP133617">
    <property type="protein sequence ID" value="WMV33915.1"/>
    <property type="molecule type" value="Genomic_DNA"/>
</dbReference>
<sequence>MSGSTRWMYPFERRNRLNHNDEGDIDPLFPPISIFNQNGRGSKKRGKRSFTDMEMQLAVTHILLNCPEIQSYVNFPLVVNQDEGSLGDQQWSSSAGHIQGVGSGRDSSIGPESQVLTMNKYCVNGFKFQTEEVSRNTKTNNSGFYIQGDVDDTGQTIEYYGVIQEIIEVRYSEISENEENESFDDEEWDDNENETTEEEEWENDGIETSEEE</sequence>
<feature type="region of interest" description="Disordered" evidence="1">
    <location>
        <begin position="88"/>
        <end position="110"/>
    </location>
</feature>
<accession>A0AAF0R762</accession>